<dbReference type="InterPro" id="IPR003382">
    <property type="entry name" value="Flavoprotein"/>
</dbReference>
<dbReference type="GO" id="GO:0004633">
    <property type="term" value="F:phosphopantothenoylcysteine decarboxylase activity"/>
    <property type="evidence" value="ECO:0007669"/>
    <property type="project" value="TreeGrafter"/>
</dbReference>
<evidence type="ECO:0000256" key="3">
    <source>
        <dbReference type="ARBA" id="ARBA00056708"/>
    </source>
</evidence>
<evidence type="ECO:0000259" key="6">
    <source>
        <dbReference type="Pfam" id="PF02441"/>
    </source>
</evidence>
<keyword evidence="1" id="KW-0173">Coenzyme A biosynthesis</keyword>
<sequence>MEKHVLIGCTGSVATIKLPLLLNKIFEKENDLPWKIKVKIVVSEHAKHFYTVSDVPTNVPIYCDQDEWSSWTNRGDPVLHIDLSKWADVFVIAPLDANTLAKLAQGLCDNLVTCVARAWDTSKPLLFCPAMNTRMWEHPITATHIETLKSWGYKEVPCISKTLMCGDTGLGAMAEVPTIIEHIYSVLGLNKC</sequence>
<dbReference type="InterPro" id="IPR036551">
    <property type="entry name" value="Flavin_trans-like"/>
</dbReference>
<dbReference type="Pfam" id="PF02441">
    <property type="entry name" value="Flavoprotein"/>
    <property type="match status" value="1"/>
</dbReference>
<evidence type="ECO:0000256" key="5">
    <source>
        <dbReference type="ARBA" id="ARBA00082063"/>
    </source>
</evidence>
<comment type="similarity">
    <text evidence="2">Belongs to the HFCD (homooligomeric flavin containing Cys decarboxylase) superfamily.</text>
</comment>
<accession>A0AAD8EDU4</accession>
<gene>
    <name evidence="7" type="ORF">L9F63_020157</name>
</gene>
<protein>
    <recommendedName>
        <fullName evidence="4">Phosphopantothenoylcysteine decarboxylase</fullName>
    </recommendedName>
    <alternativeName>
        <fullName evidence="5">CoaC</fullName>
    </alternativeName>
</protein>
<feature type="domain" description="Flavoprotein" evidence="6">
    <location>
        <begin position="3"/>
        <end position="185"/>
    </location>
</feature>
<comment type="function">
    <text evidence="3">Catalyzes the decarboxylation of the cysteine moiety of 4-phosphopantothenoylcysteine to form 4'-phosphopantotheine and this reaction forms part of the biosynthesis of coenzyme A.</text>
</comment>
<dbReference type="GO" id="GO:0015937">
    <property type="term" value="P:coenzyme A biosynthetic process"/>
    <property type="evidence" value="ECO:0007669"/>
    <property type="project" value="UniProtKB-KW"/>
</dbReference>
<comment type="caution">
    <text evidence="7">The sequence shown here is derived from an EMBL/GenBank/DDBJ whole genome shotgun (WGS) entry which is preliminary data.</text>
</comment>
<evidence type="ECO:0000256" key="4">
    <source>
        <dbReference type="ARBA" id="ARBA00070201"/>
    </source>
</evidence>
<name>A0AAD8EDU4_DIPPU</name>
<keyword evidence="8" id="KW-1185">Reference proteome</keyword>
<dbReference type="PANTHER" id="PTHR14359">
    <property type="entry name" value="HOMO-OLIGOMERIC FLAVIN CONTAINING CYS DECARBOXYLASE FAMILY"/>
    <property type="match status" value="1"/>
</dbReference>
<evidence type="ECO:0000313" key="8">
    <source>
        <dbReference type="Proteomes" id="UP001233999"/>
    </source>
</evidence>
<dbReference type="FunFam" id="3.40.50.1950:FF:000004">
    <property type="entry name" value="Phosphopantothenoylcysteine decarboxylase"/>
    <property type="match status" value="1"/>
</dbReference>
<dbReference type="EMBL" id="JASPKZ010007187">
    <property type="protein sequence ID" value="KAJ9586199.1"/>
    <property type="molecule type" value="Genomic_DNA"/>
</dbReference>
<dbReference type="GO" id="GO:0010181">
    <property type="term" value="F:FMN binding"/>
    <property type="evidence" value="ECO:0007669"/>
    <property type="project" value="TreeGrafter"/>
</dbReference>
<dbReference type="Proteomes" id="UP001233999">
    <property type="component" value="Unassembled WGS sequence"/>
</dbReference>
<dbReference type="SUPFAM" id="SSF52507">
    <property type="entry name" value="Homo-oligomeric flavin-containing Cys decarboxylases, HFCD"/>
    <property type="match status" value="1"/>
</dbReference>
<reference evidence="7" key="2">
    <citation type="submission" date="2023-05" db="EMBL/GenBank/DDBJ databases">
        <authorList>
            <person name="Fouks B."/>
        </authorList>
    </citation>
    <scope>NUCLEOTIDE SEQUENCE</scope>
    <source>
        <strain evidence="7">Stay&amp;Tobe</strain>
        <tissue evidence="7">Testes</tissue>
    </source>
</reference>
<organism evidence="7 8">
    <name type="scientific">Diploptera punctata</name>
    <name type="common">Pacific beetle cockroach</name>
    <dbReference type="NCBI Taxonomy" id="6984"/>
    <lineage>
        <taxon>Eukaryota</taxon>
        <taxon>Metazoa</taxon>
        <taxon>Ecdysozoa</taxon>
        <taxon>Arthropoda</taxon>
        <taxon>Hexapoda</taxon>
        <taxon>Insecta</taxon>
        <taxon>Pterygota</taxon>
        <taxon>Neoptera</taxon>
        <taxon>Polyneoptera</taxon>
        <taxon>Dictyoptera</taxon>
        <taxon>Blattodea</taxon>
        <taxon>Blaberoidea</taxon>
        <taxon>Blaberidae</taxon>
        <taxon>Diplopterinae</taxon>
        <taxon>Diploptera</taxon>
    </lineage>
</organism>
<reference evidence="7" key="1">
    <citation type="journal article" date="2023" name="IScience">
        <title>Live-bearing cockroach genome reveals convergent evolutionary mechanisms linked to viviparity in insects and beyond.</title>
        <authorList>
            <person name="Fouks B."/>
            <person name="Harrison M.C."/>
            <person name="Mikhailova A.A."/>
            <person name="Marchal E."/>
            <person name="English S."/>
            <person name="Carruthers M."/>
            <person name="Jennings E.C."/>
            <person name="Chiamaka E.L."/>
            <person name="Frigard R.A."/>
            <person name="Pippel M."/>
            <person name="Attardo G.M."/>
            <person name="Benoit J.B."/>
            <person name="Bornberg-Bauer E."/>
            <person name="Tobe S.S."/>
        </authorList>
    </citation>
    <scope>NUCLEOTIDE SEQUENCE</scope>
    <source>
        <strain evidence="7">Stay&amp;Tobe</strain>
    </source>
</reference>
<evidence type="ECO:0000256" key="1">
    <source>
        <dbReference type="ARBA" id="ARBA00022993"/>
    </source>
</evidence>
<proteinExistence type="inferred from homology"/>
<dbReference type="AlphaFoldDB" id="A0AAD8EDU4"/>
<evidence type="ECO:0000256" key="2">
    <source>
        <dbReference type="ARBA" id="ARBA00038350"/>
    </source>
</evidence>
<dbReference type="PANTHER" id="PTHR14359:SF6">
    <property type="entry name" value="PHOSPHOPANTOTHENOYLCYSTEINE DECARBOXYLASE"/>
    <property type="match status" value="1"/>
</dbReference>
<evidence type="ECO:0000313" key="7">
    <source>
        <dbReference type="EMBL" id="KAJ9586199.1"/>
    </source>
</evidence>
<dbReference type="Gene3D" id="3.40.50.1950">
    <property type="entry name" value="Flavin prenyltransferase-like"/>
    <property type="match status" value="1"/>
</dbReference>
<dbReference type="GO" id="GO:0071513">
    <property type="term" value="C:phosphopantothenoylcysteine decarboxylase complex"/>
    <property type="evidence" value="ECO:0007669"/>
    <property type="project" value="TreeGrafter"/>
</dbReference>